<keyword evidence="10 12" id="KW-0472">Membrane</keyword>
<dbReference type="PANTHER" id="PTHR11058:SF9">
    <property type="entry name" value="NADH-UBIQUINONE OXIDOREDUCTASE CHAIN 3"/>
    <property type="match status" value="1"/>
</dbReference>
<dbReference type="AlphaFoldDB" id="A0A890JFW4"/>
<dbReference type="GO" id="GO:0008137">
    <property type="term" value="F:NADH dehydrogenase (ubiquinone) activity"/>
    <property type="evidence" value="ECO:0007669"/>
    <property type="project" value="UniProtKB-UniRule"/>
</dbReference>
<comment type="subcellular location">
    <subcellularLocation>
        <location evidence="1">Membrane</location>
        <topology evidence="1">Multi-pass membrane protein</topology>
    </subcellularLocation>
    <subcellularLocation>
        <location evidence="12">Mitochondrion membrane</location>
        <topology evidence="12">Multi-pass membrane protein</topology>
    </subcellularLocation>
</comment>
<gene>
    <name evidence="13" type="primary">nad3</name>
</gene>
<dbReference type="InterPro" id="IPR000440">
    <property type="entry name" value="NADH_UbQ/plastoQ_OxRdtase_su3"/>
</dbReference>
<comment type="similarity">
    <text evidence="2 12">Belongs to the complex I subunit 3 family.</text>
</comment>
<proteinExistence type="inferred from homology"/>
<organism evidence="13">
    <name type="scientific">Blastocladiella sp</name>
    <dbReference type="NCBI Taxonomy" id="2169676"/>
    <lineage>
        <taxon>Eukaryota</taxon>
        <taxon>Fungi</taxon>
        <taxon>Fungi incertae sedis</taxon>
        <taxon>Blastocladiomycota</taxon>
        <taxon>Blastocladiomycetes</taxon>
        <taxon>Blastocladiales</taxon>
        <taxon>Blastocladiaceae</taxon>
        <taxon>Blastocladiella</taxon>
    </lineage>
</organism>
<dbReference type="GO" id="GO:0030964">
    <property type="term" value="C:NADH dehydrogenase complex"/>
    <property type="evidence" value="ECO:0007669"/>
    <property type="project" value="TreeGrafter"/>
</dbReference>
<evidence type="ECO:0000256" key="11">
    <source>
        <dbReference type="ARBA" id="ARBA00049551"/>
    </source>
</evidence>
<evidence type="ECO:0000313" key="13">
    <source>
        <dbReference type="EMBL" id="QRH18104.1"/>
    </source>
</evidence>
<keyword evidence="5 12" id="KW-0812">Transmembrane</keyword>
<keyword evidence="8 12" id="KW-0520">NAD</keyword>
<keyword evidence="12" id="KW-0249">Electron transport</keyword>
<reference evidence="13" key="1">
    <citation type="journal article" date="2020" name="Mitochondrial DNA Part B Resour">
        <title>Mitochondrial genome characterization and phylogenetic analysis of Blastocladiella sp. (Blastocladiales: Blastocladiaceae).</title>
        <authorList>
            <person name="Wang X."/>
            <person name="Liu N."/>
        </authorList>
    </citation>
    <scope>NUCLEOTIDE SEQUENCE</scope>
</reference>
<keyword evidence="9 12" id="KW-0830">Ubiquinone</keyword>
<evidence type="ECO:0000256" key="2">
    <source>
        <dbReference type="ARBA" id="ARBA00008472"/>
    </source>
</evidence>
<evidence type="ECO:0000256" key="10">
    <source>
        <dbReference type="ARBA" id="ARBA00023136"/>
    </source>
</evidence>
<accession>A0A890JFW4</accession>
<dbReference type="FunFam" id="1.20.58.1610:FF:000004">
    <property type="entry name" value="NADH-quinone oxidoreductase subunit A"/>
    <property type="match status" value="1"/>
</dbReference>
<keyword evidence="12" id="KW-0679">Respiratory chain</keyword>
<evidence type="ECO:0000256" key="1">
    <source>
        <dbReference type="ARBA" id="ARBA00004141"/>
    </source>
</evidence>
<protein>
    <recommendedName>
        <fullName evidence="3 12">NADH-ubiquinone oxidoreductase chain 3</fullName>
        <ecNumber evidence="12">7.1.1.2</ecNumber>
    </recommendedName>
</protein>
<geneLocation type="mitochondrion" evidence="13"/>
<evidence type="ECO:0000256" key="8">
    <source>
        <dbReference type="ARBA" id="ARBA00023027"/>
    </source>
</evidence>
<comment type="function">
    <text evidence="12">Core subunit of the mitochondrial membrane respiratory chain NADH dehydrogenase (Complex I) which catalyzes electron transfer from NADH through the respiratory chain, using ubiquinone as an electron acceptor. Essential for the catalytic activity of complex I.</text>
</comment>
<evidence type="ECO:0000256" key="6">
    <source>
        <dbReference type="ARBA" id="ARBA00022967"/>
    </source>
</evidence>
<evidence type="ECO:0000256" key="9">
    <source>
        <dbReference type="ARBA" id="ARBA00023075"/>
    </source>
</evidence>
<evidence type="ECO:0000256" key="3">
    <source>
        <dbReference type="ARBA" id="ARBA00021007"/>
    </source>
</evidence>
<dbReference type="EMBL" id="MN873040">
    <property type="protein sequence ID" value="QRH18104.1"/>
    <property type="molecule type" value="Genomic_DNA"/>
</dbReference>
<keyword evidence="6 12" id="KW-1278">Translocase</keyword>
<evidence type="ECO:0000256" key="4">
    <source>
        <dbReference type="ARBA" id="ARBA00022448"/>
    </source>
</evidence>
<dbReference type="Pfam" id="PF00507">
    <property type="entry name" value="Oxidored_q4"/>
    <property type="match status" value="1"/>
</dbReference>
<dbReference type="PANTHER" id="PTHR11058">
    <property type="entry name" value="NADH-UBIQUINONE OXIDOREDUCTASE CHAIN 3"/>
    <property type="match status" value="1"/>
</dbReference>
<dbReference type="Gene3D" id="1.20.58.1610">
    <property type="entry name" value="NADH:ubiquinone/plastoquinone oxidoreductase, chain 3"/>
    <property type="match status" value="1"/>
</dbReference>
<evidence type="ECO:0000256" key="7">
    <source>
        <dbReference type="ARBA" id="ARBA00022989"/>
    </source>
</evidence>
<evidence type="ECO:0000256" key="5">
    <source>
        <dbReference type="ARBA" id="ARBA00022692"/>
    </source>
</evidence>
<name>A0A890JFW4_9FUNG</name>
<dbReference type="GO" id="GO:0031966">
    <property type="term" value="C:mitochondrial membrane"/>
    <property type="evidence" value="ECO:0007669"/>
    <property type="project" value="UniProtKB-SubCell"/>
</dbReference>
<feature type="transmembrane region" description="Helical" evidence="12">
    <location>
        <begin position="6"/>
        <end position="24"/>
    </location>
</feature>
<keyword evidence="7 12" id="KW-1133">Transmembrane helix</keyword>
<feature type="transmembrane region" description="Helical" evidence="12">
    <location>
        <begin position="55"/>
        <end position="79"/>
    </location>
</feature>
<feature type="transmembrane region" description="Helical" evidence="12">
    <location>
        <begin position="85"/>
        <end position="106"/>
    </location>
</feature>
<evidence type="ECO:0000256" key="12">
    <source>
        <dbReference type="RuleBase" id="RU003640"/>
    </source>
</evidence>
<keyword evidence="12 13" id="KW-0496">Mitochondrion</keyword>
<dbReference type="InterPro" id="IPR038430">
    <property type="entry name" value="NDAH_ubi_oxred_su3_sf"/>
</dbReference>
<dbReference type="EC" id="7.1.1.2" evidence="12"/>
<sequence length="119" mass="13429">MTYLVYILFTVVLTVALIIISYLLSQAQTDSEKISPYECGFEPLGDARQKFDVSFYLIAILFIIFDLEVVFVLPFASVIHSVNFLGFWVTIIFLIILTIGFVYEFISGAITDAPKGELK</sequence>
<keyword evidence="4 12" id="KW-0813">Transport</keyword>
<comment type="catalytic activity">
    <reaction evidence="11 12">
        <text>a ubiquinone + NADH + 5 H(+)(in) = a ubiquinol + NAD(+) + 4 H(+)(out)</text>
        <dbReference type="Rhea" id="RHEA:29091"/>
        <dbReference type="Rhea" id="RHEA-COMP:9565"/>
        <dbReference type="Rhea" id="RHEA-COMP:9566"/>
        <dbReference type="ChEBI" id="CHEBI:15378"/>
        <dbReference type="ChEBI" id="CHEBI:16389"/>
        <dbReference type="ChEBI" id="CHEBI:17976"/>
        <dbReference type="ChEBI" id="CHEBI:57540"/>
        <dbReference type="ChEBI" id="CHEBI:57945"/>
        <dbReference type="EC" id="7.1.1.2"/>
    </reaction>
</comment>